<dbReference type="PANTHER" id="PTHR10122">
    <property type="entry name" value="CYTOCHROME C OXIDASE SUBUNIT 5B, MITOCHONDRIAL"/>
    <property type="match status" value="1"/>
</dbReference>
<feature type="compositionally biased region" description="Low complexity" evidence="1">
    <location>
        <begin position="220"/>
        <end position="230"/>
    </location>
</feature>
<evidence type="ECO:0000313" key="2">
    <source>
        <dbReference type="EMBL" id="KAH0927174.1"/>
    </source>
</evidence>
<dbReference type="InterPro" id="IPR002124">
    <property type="entry name" value="Cyt_c_oxidase_su5b"/>
</dbReference>
<proteinExistence type="predicted"/>
<dbReference type="PROSITE" id="PS51359">
    <property type="entry name" value="COX5B_2"/>
    <property type="match status" value="4"/>
</dbReference>
<dbReference type="Gene3D" id="2.30.30.490">
    <property type="match status" value="1"/>
</dbReference>
<gene>
    <name evidence="2" type="ORF">HID58_019430</name>
</gene>
<evidence type="ECO:0000256" key="1">
    <source>
        <dbReference type="SAM" id="MobiDB-lite"/>
    </source>
</evidence>
<name>A0ABQ8DCT9_BRANA</name>
<dbReference type="CDD" id="cd00924">
    <property type="entry name" value="Cyt_c_Oxidase_Vb"/>
    <property type="match status" value="4"/>
</dbReference>
<feature type="region of interest" description="Disordered" evidence="1">
    <location>
        <begin position="285"/>
        <end position="340"/>
    </location>
</feature>
<feature type="region of interest" description="Disordered" evidence="1">
    <location>
        <begin position="509"/>
        <end position="528"/>
    </location>
</feature>
<feature type="compositionally biased region" description="Low complexity" evidence="1">
    <location>
        <begin position="290"/>
        <end position="300"/>
    </location>
</feature>
<reference evidence="2 3" key="1">
    <citation type="submission" date="2021-05" db="EMBL/GenBank/DDBJ databases">
        <title>Genome Assembly of Synthetic Allotetraploid Brassica napus Reveals Homoeologous Exchanges between Subgenomes.</title>
        <authorList>
            <person name="Davis J.T."/>
        </authorList>
    </citation>
    <scope>NUCLEOTIDE SEQUENCE [LARGE SCALE GENOMIC DNA]</scope>
    <source>
        <strain evidence="3">cv. Da-Ae</strain>
        <tissue evidence="2">Seedling</tissue>
    </source>
</reference>
<evidence type="ECO:0000313" key="3">
    <source>
        <dbReference type="Proteomes" id="UP000824890"/>
    </source>
</evidence>
<dbReference type="PANTHER" id="PTHR10122:SF18">
    <property type="entry name" value="(RAPE) HYPOTHETICAL PROTEIN"/>
    <property type="match status" value="1"/>
</dbReference>
<protein>
    <submittedName>
        <fullName evidence="2">Uncharacterized protein</fullName>
    </submittedName>
</protein>
<dbReference type="Gene3D" id="2.60.11.10">
    <property type="entry name" value="Cytochrome c oxidase, subunit Vb"/>
    <property type="match status" value="4"/>
</dbReference>
<comment type="caution">
    <text evidence="2">The sequence shown here is derived from an EMBL/GenBank/DDBJ whole genome shotgun (WGS) entry which is preliminary data.</text>
</comment>
<dbReference type="InterPro" id="IPR036972">
    <property type="entry name" value="Cyt_c_oxidase_su5b_sf"/>
</dbReference>
<feature type="region of interest" description="Disordered" evidence="1">
    <location>
        <begin position="605"/>
        <end position="627"/>
    </location>
</feature>
<dbReference type="Pfam" id="PF01215">
    <property type="entry name" value="COX5B"/>
    <property type="match status" value="4"/>
</dbReference>
<feature type="region of interest" description="Disordered" evidence="1">
    <location>
        <begin position="204"/>
        <end position="269"/>
    </location>
</feature>
<organism evidence="2 3">
    <name type="scientific">Brassica napus</name>
    <name type="common">Rape</name>
    <dbReference type="NCBI Taxonomy" id="3708"/>
    <lineage>
        <taxon>Eukaryota</taxon>
        <taxon>Viridiplantae</taxon>
        <taxon>Streptophyta</taxon>
        <taxon>Embryophyta</taxon>
        <taxon>Tracheophyta</taxon>
        <taxon>Spermatophyta</taxon>
        <taxon>Magnoliopsida</taxon>
        <taxon>eudicotyledons</taxon>
        <taxon>Gunneridae</taxon>
        <taxon>Pentapetalae</taxon>
        <taxon>rosids</taxon>
        <taxon>malvids</taxon>
        <taxon>Brassicales</taxon>
        <taxon>Brassicaceae</taxon>
        <taxon>Brassiceae</taxon>
        <taxon>Brassica</taxon>
    </lineage>
</organism>
<feature type="region of interest" description="Disordered" evidence="1">
    <location>
        <begin position="150"/>
        <end position="170"/>
    </location>
</feature>
<accession>A0ABQ8DCT9</accession>
<sequence>MKRGFVLCCNQRVTVEKSNTLTSSGEIRKLWDGPIKALAFTNPLPLRTSSTVSSTVLTFRSMWDELFLACGDDPGVYNINDVDTILGKCSVVCLSDDRRNPLPTRRELRDARYVFSRTFDTKRKIISADFADAIAGIRVEKFFNQRIDTDPLKRPNSSADPVKSFRSESRLEKNYDRDGKLTCRTSPVKKEMSADRVHVKKYPPVNTDITSRGLKTKTAPLGSPLRSGSSGDHKPAKRRKLVLNTPDSDCFPEPGEKKVTKNPPLVDKAPSQTSVIADITSRGLKTKTTPLGSPLGSVSSGDHKPSKTRKLVLNTPDSDCFPEPGEKKLTKNPPIVDKAPSQTIGRSSWYKRLNFEEELKRAIETERLVLFENLEPSYTSIEVENLCRQALKERVDAKMIPASLVSNPHIGRALVIFYTKKAADNAISRLTRECLMLDDQRPLVGSRDFPKEVGECGSFTGHQRLVDRALMSISKRNAVSTAHCTQPNHIVHELAVEWKALHAKSEGKWKRNKRRKLTSSSQEKPLKTSEDRINAPFVSLGGINLILSPALMLISELGHRDHKTNNLYSTIHHTMWRRIVSSHLKALVADVAAASPRRSIATTTARPVHFHRADSPASSSSSVAPRCFSSESGVETIAKKKVEDVMPIATGHEKEELEAELEGRRLLDIDFPEGPFGTKEAPAIVNSYYDKRIVGCPGGEGEDEHDVVWFWLEKGKSFECPVCTQYFELEVVGPGGPPDGHASDVAAASPRRSVATTAVRPLRFYLASNPASSSVISRHFSSESVETVGKKKVEDVMPIATGHEKEELEAELEGRRLLDIDFPEGPFGTKEAPAIVKSYYDKRIVGCPGGEGEDEHDVVWFWLEKGKSFECPVCTQYFELEVVGPGGPPDGHVETIAKKKVEDVMPIAIGHEKEEIEAELEGRRLLDIDFPEGPFGTKEAPAIVKSYYDKRIVGCLGEDEHDVVWFWLEKGKSFQCPVCTQYFELEVVGPGGPPDGHASDFAAASPRRSVATTAVRPLRFYLASNSLFPRHFSSESVETVGKKKVEDVMPIATGHEKEELEAELEGRRLLDIDFPEGPFGTKEAPAIVKSYYDKRIVGCPGGEGEDEHDVVWFWLEKGKSFECPVCTQYFELEVVGPGGPPDGHGDEDDEHHH</sequence>
<feature type="compositionally biased region" description="Low complexity" evidence="1">
    <location>
        <begin position="615"/>
        <end position="627"/>
    </location>
</feature>
<keyword evidence="3" id="KW-1185">Reference proteome</keyword>
<dbReference type="InterPro" id="IPR043151">
    <property type="entry name" value="BAH_sf"/>
</dbReference>
<dbReference type="EMBL" id="JAGKQM010000005">
    <property type="protein sequence ID" value="KAH0927174.1"/>
    <property type="molecule type" value="Genomic_DNA"/>
</dbReference>
<dbReference type="SUPFAM" id="SSF57802">
    <property type="entry name" value="Rubredoxin-like"/>
    <property type="match status" value="4"/>
</dbReference>
<dbReference type="Proteomes" id="UP000824890">
    <property type="component" value="Unassembled WGS sequence"/>
</dbReference>
<feature type="region of interest" description="Disordered" evidence="1">
    <location>
        <begin position="1134"/>
        <end position="1153"/>
    </location>
</feature>